<dbReference type="Proteomes" id="UP001232148">
    <property type="component" value="Unassembled WGS sequence"/>
</dbReference>
<accession>A0AAD9HJ99</accession>
<comment type="caution">
    <text evidence="1">The sequence shown here is derived from an EMBL/GenBank/DDBJ whole genome shotgun (WGS) entry which is preliminary data.</text>
</comment>
<keyword evidence="2" id="KW-1185">Reference proteome</keyword>
<gene>
    <name evidence="1" type="ORF">LX32DRAFT_377945</name>
</gene>
<organism evidence="1 2">
    <name type="scientific">Colletotrichum zoysiae</name>
    <dbReference type="NCBI Taxonomy" id="1216348"/>
    <lineage>
        <taxon>Eukaryota</taxon>
        <taxon>Fungi</taxon>
        <taxon>Dikarya</taxon>
        <taxon>Ascomycota</taxon>
        <taxon>Pezizomycotina</taxon>
        <taxon>Sordariomycetes</taxon>
        <taxon>Hypocreomycetidae</taxon>
        <taxon>Glomerellales</taxon>
        <taxon>Glomerellaceae</taxon>
        <taxon>Colletotrichum</taxon>
        <taxon>Colletotrichum graminicola species complex</taxon>
    </lineage>
</organism>
<protein>
    <submittedName>
        <fullName evidence="1">Uncharacterized protein</fullName>
    </submittedName>
</protein>
<proteinExistence type="predicted"/>
<dbReference type="AlphaFoldDB" id="A0AAD9HJ99"/>
<evidence type="ECO:0000313" key="1">
    <source>
        <dbReference type="EMBL" id="KAK2029064.1"/>
    </source>
</evidence>
<dbReference type="EMBL" id="MU842869">
    <property type="protein sequence ID" value="KAK2029064.1"/>
    <property type="molecule type" value="Genomic_DNA"/>
</dbReference>
<sequence length="102" mass="11299">MTRSPLKNKTDSSALARLRHIHSNHHHEATFLLVLTSCSIWYLITGGGGVEYVSCCKSCKPFVSSPCLRASETLKKELFPFFLSSSIKKLPFAQAKKAVLCV</sequence>
<evidence type="ECO:0000313" key="2">
    <source>
        <dbReference type="Proteomes" id="UP001232148"/>
    </source>
</evidence>
<name>A0AAD9HJ99_9PEZI</name>
<reference evidence="1" key="1">
    <citation type="submission" date="2021-06" db="EMBL/GenBank/DDBJ databases">
        <title>Comparative genomics, transcriptomics and evolutionary studies reveal genomic signatures of adaptation to plant cell wall in hemibiotrophic fungi.</title>
        <authorList>
            <consortium name="DOE Joint Genome Institute"/>
            <person name="Baroncelli R."/>
            <person name="Diaz J.F."/>
            <person name="Benocci T."/>
            <person name="Peng M."/>
            <person name="Battaglia E."/>
            <person name="Haridas S."/>
            <person name="Andreopoulos W."/>
            <person name="Labutti K."/>
            <person name="Pangilinan J."/>
            <person name="Floch G.L."/>
            <person name="Makela M.R."/>
            <person name="Henrissat B."/>
            <person name="Grigoriev I.V."/>
            <person name="Crouch J.A."/>
            <person name="De Vries R.P."/>
            <person name="Sukno S.A."/>
            <person name="Thon M.R."/>
        </authorList>
    </citation>
    <scope>NUCLEOTIDE SEQUENCE</scope>
    <source>
        <strain evidence="1">MAFF235873</strain>
    </source>
</reference>